<gene>
    <name evidence="1" type="ORF">BACI71_70485</name>
</gene>
<reference evidence="1 2" key="1">
    <citation type="submission" date="2019-10" db="EMBL/GenBank/DDBJ databases">
        <authorList>
            <person name="Karimi E."/>
        </authorList>
    </citation>
    <scope>NUCLEOTIDE SEQUENCE [LARGE SCALE GENOMIC DNA]</scope>
    <source>
        <strain evidence="1">Bacillus sp. 71</strain>
    </source>
</reference>
<proteinExistence type="predicted"/>
<name>A0A654BIZ4_BACMY</name>
<accession>A0A654BIZ4</accession>
<dbReference type="AlphaFoldDB" id="A0A654BIZ4"/>
<organism evidence="1 2">
    <name type="scientific">Bacillus mycoides</name>
    <dbReference type="NCBI Taxonomy" id="1405"/>
    <lineage>
        <taxon>Bacteria</taxon>
        <taxon>Bacillati</taxon>
        <taxon>Bacillota</taxon>
        <taxon>Bacilli</taxon>
        <taxon>Bacillales</taxon>
        <taxon>Bacillaceae</taxon>
        <taxon>Bacillus</taxon>
        <taxon>Bacillus cereus group</taxon>
    </lineage>
</organism>
<sequence>MSIKYKYIKNELSFNFYLSEFVVWCGTEIYREIQNTSMMAMKS</sequence>
<dbReference type="EMBL" id="CABWMC010000032">
    <property type="protein sequence ID" value="VXC80158.1"/>
    <property type="molecule type" value="Genomic_DNA"/>
</dbReference>
<protein>
    <submittedName>
        <fullName evidence="1">Uncharacterized protein</fullName>
    </submittedName>
</protein>
<evidence type="ECO:0000313" key="1">
    <source>
        <dbReference type="EMBL" id="VXC80158.1"/>
    </source>
</evidence>
<evidence type="ECO:0000313" key="2">
    <source>
        <dbReference type="Proteomes" id="UP000437562"/>
    </source>
</evidence>
<dbReference type="Proteomes" id="UP000437562">
    <property type="component" value="Unassembled WGS sequence"/>
</dbReference>